<gene>
    <name evidence="4" type="ORF">J2X31_000534</name>
</gene>
<dbReference type="PANTHER" id="PTHR47199">
    <property type="entry name" value="PHOTOSYSTEM II STABILITY/ASSEMBLY FACTOR HCF136, CHLOROPLASTIC"/>
    <property type="match status" value="1"/>
</dbReference>
<keyword evidence="5" id="KW-1185">Reference proteome</keyword>
<comment type="caution">
    <text evidence="4">The sequence shown here is derived from an EMBL/GenBank/DDBJ whole genome shotgun (WGS) entry which is preliminary data.</text>
</comment>
<sequence length="441" mass="47449">MKKTLLLLVTISCFYSHAQFWTPKATGFSQVNRGVDDISIVDDNVIWAKAYDGASNTPQNVRQFTKSTDGGNTWTSGAINLGTNQNTLNISSIVGISSTTAWATAHPTSTVNGGVWKTVDGGTTWTKQTTALFNTTDSFTNFAYFWDENNGVAQGDPANNYFEIYTTSNGGTTWTRVPSANIPTPLSGEYGYVHNYDVVGDTMWFGTNKGRFFKSINKGLNWTVVQSPITDFAGTTMSGSYSFSDANKGLLYASTGILYKTTNGGTTWTAQTYTGNVGNRNIEYIPGTSTIVSVGTTPNSTTSYTAYSTDDGLTWTETMSGTQVTTLKFKDGNLGFGGGFTISSTSGGIYKYNSTALGTDVFSKIDNLIAYPNPASNLLNIKGGNLSEISVFDMTGKQVMYQKLNGTDVFSLDVSSLTAGMYLLHAINDNGLKSSLKFSKL</sequence>
<dbReference type="Proteomes" id="UP001255185">
    <property type="component" value="Unassembled WGS sequence"/>
</dbReference>
<dbReference type="RefSeq" id="WP_310024179.1">
    <property type="nucleotide sequence ID" value="NZ_JAVDVI010000001.1"/>
</dbReference>
<dbReference type="Gene3D" id="2.130.10.10">
    <property type="entry name" value="YVTN repeat-like/Quinoprotein amine dehydrogenase"/>
    <property type="match status" value="2"/>
</dbReference>
<dbReference type="PANTHER" id="PTHR47199:SF2">
    <property type="entry name" value="PHOTOSYSTEM II STABILITY_ASSEMBLY FACTOR HCF136, CHLOROPLASTIC"/>
    <property type="match status" value="1"/>
</dbReference>
<feature type="signal peptide" evidence="2">
    <location>
        <begin position="1"/>
        <end position="18"/>
    </location>
</feature>
<accession>A0ABU1TKN8</accession>
<proteinExistence type="predicted"/>
<evidence type="ECO:0000313" key="4">
    <source>
        <dbReference type="EMBL" id="MDR6966541.1"/>
    </source>
</evidence>
<evidence type="ECO:0000313" key="5">
    <source>
        <dbReference type="Proteomes" id="UP001255185"/>
    </source>
</evidence>
<dbReference type="Pfam" id="PF18962">
    <property type="entry name" value="Por_Secre_tail"/>
    <property type="match status" value="1"/>
</dbReference>
<name>A0ABU1TKN8_9FLAO</name>
<dbReference type="NCBIfam" id="TIGR04183">
    <property type="entry name" value="Por_Secre_tail"/>
    <property type="match status" value="1"/>
</dbReference>
<dbReference type="EMBL" id="JAVDVI010000001">
    <property type="protein sequence ID" value="MDR6966541.1"/>
    <property type="molecule type" value="Genomic_DNA"/>
</dbReference>
<evidence type="ECO:0000256" key="1">
    <source>
        <dbReference type="ARBA" id="ARBA00022729"/>
    </source>
</evidence>
<keyword evidence="1 2" id="KW-0732">Signal</keyword>
<evidence type="ECO:0000259" key="3">
    <source>
        <dbReference type="Pfam" id="PF18962"/>
    </source>
</evidence>
<feature type="domain" description="Secretion system C-terminal sorting" evidence="3">
    <location>
        <begin position="371"/>
        <end position="431"/>
    </location>
</feature>
<dbReference type="InterPro" id="IPR015943">
    <property type="entry name" value="WD40/YVTN_repeat-like_dom_sf"/>
</dbReference>
<dbReference type="InterPro" id="IPR026444">
    <property type="entry name" value="Secre_tail"/>
</dbReference>
<protein>
    <submittedName>
        <fullName evidence="4">Photosystem II stability/assembly factor-like uncharacterized protein</fullName>
    </submittedName>
</protein>
<reference evidence="4 5" key="1">
    <citation type="submission" date="2023-07" db="EMBL/GenBank/DDBJ databases">
        <title>Sorghum-associated microbial communities from plants grown in Nebraska, USA.</title>
        <authorList>
            <person name="Schachtman D."/>
        </authorList>
    </citation>
    <scope>NUCLEOTIDE SEQUENCE [LARGE SCALE GENOMIC DNA]</scope>
    <source>
        <strain evidence="4 5">3773</strain>
    </source>
</reference>
<organism evidence="4 5">
    <name type="scientific">Flavobacterium arsenatis</name>
    <dbReference type="NCBI Taxonomy" id="1484332"/>
    <lineage>
        <taxon>Bacteria</taxon>
        <taxon>Pseudomonadati</taxon>
        <taxon>Bacteroidota</taxon>
        <taxon>Flavobacteriia</taxon>
        <taxon>Flavobacteriales</taxon>
        <taxon>Flavobacteriaceae</taxon>
        <taxon>Flavobacterium</taxon>
    </lineage>
</organism>
<dbReference type="CDD" id="cd15482">
    <property type="entry name" value="Sialidase_non-viral"/>
    <property type="match status" value="1"/>
</dbReference>
<feature type="chain" id="PRO_5046825015" evidence="2">
    <location>
        <begin position="19"/>
        <end position="441"/>
    </location>
</feature>
<dbReference type="SUPFAM" id="SSF110296">
    <property type="entry name" value="Oligoxyloglucan reducing end-specific cellobiohydrolase"/>
    <property type="match status" value="2"/>
</dbReference>
<evidence type="ECO:0000256" key="2">
    <source>
        <dbReference type="SAM" id="SignalP"/>
    </source>
</evidence>